<dbReference type="EMBL" id="BSRI01000002">
    <property type="protein sequence ID" value="GLV57732.1"/>
    <property type="molecule type" value="Genomic_DNA"/>
</dbReference>
<dbReference type="Proteomes" id="UP001344906">
    <property type="component" value="Unassembled WGS sequence"/>
</dbReference>
<evidence type="ECO:0000313" key="2">
    <source>
        <dbReference type="Proteomes" id="UP001344906"/>
    </source>
</evidence>
<comment type="caution">
    <text evidence="1">The sequence shown here is derived from an EMBL/GenBank/DDBJ whole genome shotgun (WGS) entry which is preliminary data.</text>
</comment>
<reference evidence="1 2" key="1">
    <citation type="submission" date="2023-02" db="EMBL/GenBank/DDBJ databases">
        <title>Dictyobacter halimunensis sp. nov., a new member of the class Ktedonobacteria from forest soil in a geothermal area.</title>
        <authorList>
            <person name="Rachmania M.K."/>
            <person name="Ningsih F."/>
            <person name="Sakai Y."/>
            <person name="Yabe S."/>
            <person name="Yokota A."/>
            <person name="Sjamsuridzal W."/>
        </authorList>
    </citation>
    <scope>NUCLEOTIDE SEQUENCE [LARGE SCALE GENOMIC DNA]</scope>
    <source>
        <strain evidence="1 2">S3.2.2.5</strain>
    </source>
</reference>
<sequence>MTVQFTNLPAQAPNHSTVNVTVATQPGATVKLLITYNASPSFQQTTEVTADANGAATIPWTIDERAFSRFTPAIAARVTAIASDQNNQQTTSQPATVQILGK</sequence>
<gene>
    <name evidence="1" type="ORF">KDH_45680</name>
</gene>
<proteinExistence type="predicted"/>
<evidence type="ECO:0008006" key="3">
    <source>
        <dbReference type="Google" id="ProtNLM"/>
    </source>
</evidence>
<protein>
    <recommendedName>
        <fullName evidence="3">Bacterial Ig-like domain-containing protein</fullName>
    </recommendedName>
</protein>
<name>A0ABQ6FTZ8_9CHLR</name>
<keyword evidence="2" id="KW-1185">Reference proteome</keyword>
<accession>A0ABQ6FTZ8</accession>
<evidence type="ECO:0000313" key="1">
    <source>
        <dbReference type="EMBL" id="GLV57732.1"/>
    </source>
</evidence>
<organism evidence="1 2">
    <name type="scientific">Dictyobacter halimunensis</name>
    <dbReference type="NCBI Taxonomy" id="3026934"/>
    <lineage>
        <taxon>Bacteria</taxon>
        <taxon>Bacillati</taxon>
        <taxon>Chloroflexota</taxon>
        <taxon>Ktedonobacteria</taxon>
        <taxon>Ktedonobacterales</taxon>
        <taxon>Dictyobacteraceae</taxon>
        <taxon>Dictyobacter</taxon>
    </lineage>
</organism>